<evidence type="ECO:0000256" key="1">
    <source>
        <dbReference type="ARBA" id="ARBA00004571"/>
    </source>
</evidence>
<dbReference type="InterPro" id="IPR000531">
    <property type="entry name" value="Beta-barrel_TonB"/>
</dbReference>
<evidence type="ECO:0000259" key="14">
    <source>
        <dbReference type="Pfam" id="PF00593"/>
    </source>
</evidence>
<dbReference type="EMBL" id="WTYP01000001">
    <property type="protein sequence ID" value="MXP46033.1"/>
    <property type="molecule type" value="Genomic_DNA"/>
</dbReference>
<dbReference type="OrthoDB" id="9775095at2"/>
<keyword evidence="9 11" id="KW-0472">Membrane</keyword>
<dbReference type="AlphaFoldDB" id="A0A6I4UWU5"/>
<dbReference type="CDD" id="cd01347">
    <property type="entry name" value="ligand_gated_channel"/>
    <property type="match status" value="1"/>
</dbReference>
<evidence type="ECO:0000256" key="8">
    <source>
        <dbReference type="ARBA" id="ARBA00023077"/>
    </source>
</evidence>
<reference evidence="16 17" key="1">
    <citation type="submission" date="2019-12" db="EMBL/GenBank/DDBJ databases">
        <title>Genomic-based taxomic classification of the family Erythrobacteraceae.</title>
        <authorList>
            <person name="Xu L."/>
        </authorList>
    </citation>
    <scope>NUCLEOTIDE SEQUENCE [LARGE SCALE GENOMIC DNA]</scope>
    <source>
        <strain evidence="16 17">SW-109</strain>
    </source>
</reference>
<comment type="caution">
    <text evidence="16">The sequence shown here is derived from an EMBL/GenBank/DDBJ whole genome shotgun (WGS) entry which is preliminary data.</text>
</comment>
<evidence type="ECO:0000256" key="2">
    <source>
        <dbReference type="ARBA" id="ARBA00022448"/>
    </source>
</evidence>
<evidence type="ECO:0000256" key="11">
    <source>
        <dbReference type="PROSITE-ProRule" id="PRU01360"/>
    </source>
</evidence>
<name>A0A6I4UWU5_9SPHN</name>
<evidence type="ECO:0000313" key="16">
    <source>
        <dbReference type="EMBL" id="MXP46033.1"/>
    </source>
</evidence>
<comment type="subcellular location">
    <subcellularLocation>
        <location evidence="1 11">Cell outer membrane</location>
        <topology evidence="1 11">Multi-pass membrane protein</topology>
    </subcellularLocation>
</comment>
<evidence type="ECO:0000256" key="13">
    <source>
        <dbReference type="SAM" id="SignalP"/>
    </source>
</evidence>
<keyword evidence="17" id="KW-1185">Reference proteome</keyword>
<sequence>MSMKIFRIASLSSVAGMALAASAATAQVTLKDDASPGRGEVTDDPVTNAQENSGNLIVVTARKREETLIEVPVAATAIDGDTLAARGINSVREAAVLAPGLNINSDGAGRAFVAIRGVGVTLVPSVQPGVGLFVDGIYRPNTAYLNNPLLDIERIEVLRGPQGTLYGKNTLGGAINVITRQPGNDFEGRVSGSFAGPDDQLIVAGSLSGPVVEDLLAVRVAASHQEQDGFSRNILLDADGNPYNSDSINGTVHFTPGTVELTVNGYYDWIKSVNIPYSRVDGPQDYSRDLTFNTLNRTDLEYRGINARLAVPMEGIGSRLTLLGAYDARDNTNIDGDVDFGPGDFARATGGDELRTKTAELRLDSEWSDSVSTLLGLFYSREEADALDITTLFPAFSGLPFDIVRTTTNETRADTYAVFGTVFWEPSIDWEVALGLRYDHEDRVANGSVITALGPLGESGGPLPEARIKSDEFQPKLTLKRNWSEDFMTYASVARGYRGGGFNAPTAPTRTYRGDSAWTYELGAKYALPDGRGSLAGAVFYNDYTDYIGLNSIAPAEGGGLVTVDLNSGDVESYGVELEGQFRPVPAWSISGGVTLMHARLTDASAYTETTGRTLSSDRLTFQPDWSANLATDYTFELGSGEFVLSANVTGKGDRLAATLNEMTPTLLDSYWLVGASATYRTGPFEIAAFISNAFNEDYWESYIERTTLVLAGLPASDLGIQGDGRRYGVRTSLRF</sequence>
<keyword evidence="5 11" id="KW-0812">Transmembrane</keyword>
<keyword evidence="10 11" id="KW-0998">Cell outer membrane</keyword>
<dbReference type="InterPro" id="IPR039426">
    <property type="entry name" value="TonB-dep_rcpt-like"/>
</dbReference>
<evidence type="ECO:0000256" key="3">
    <source>
        <dbReference type="ARBA" id="ARBA00022452"/>
    </source>
</evidence>
<keyword evidence="7" id="KW-0406">Ion transport</keyword>
<keyword evidence="3 11" id="KW-1134">Transmembrane beta strand</keyword>
<evidence type="ECO:0000256" key="10">
    <source>
        <dbReference type="ARBA" id="ARBA00023237"/>
    </source>
</evidence>
<keyword evidence="4" id="KW-0410">Iron transport</keyword>
<dbReference type="PROSITE" id="PS52016">
    <property type="entry name" value="TONB_DEPENDENT_REC_3"/>
    <property type="match status" value="1"/>
</dbReference>
<dbReference type="SUPFAM" id="SSF56935">
    <property type="entry name" value="Porins"/>
    <property type="match status" value="1"/>
</dbReference>
<evidence type="ECO:0000256" key="7">
    <source>
        <dbReference type="ARBA" id="ARBA00023065"/>
    </source>
</evidence>
<keyword evidence="13" id="KW-0732">Signal</keyword>
<feature type="chain" id="PRO_5026232811" evidence="13">
    <location>
        <begin position="27"/>
        <end position="736"/>
    </location>
</feature>
<dbReference type="Proteomes" id="UP000471435">
    <property type="component" value="Unassembled WGS sequence"/>
</dbReference>
<dbReference type="RefSeq" id="WP_160729313.1">
    <property type="nucleotide sequence ID" value="NZ_WTYP01000001.1"/>
</dbReference>
<comment type="similarity">
    <text evidence="11 12">Belongs to the TonB-dependent receptor family.</text>
</comment>
<evidence type="ECO:0000259" key="15">
    <source>
        <dbReference type="Pfam" id="PF07715"/>
    </source>
</evidence>
<protein>
    <submittedName>
        <fullName evidence="16">TonB-dependent receptor</fullName>
    </submittedName>
</protein>
<feature type="domain" description="TonB-dependent receptor plug" evidence="15">
    <location>
        <begin position="68"/>
        <end position="174"/>
    </location>
</feature>
<evidence type="ECO:0000313" key="17">
    <source>
        <dbReference type="Proteomes" id="UP000471435"/>
    </source>
</evidence>
<evidence type="ECO:0000256" key="6">
    <source>
        <dbReference type="ARBA" id="ARBA00023004"/>
    </source>
</evidence>
<keyword evidence="6" id="KW-0408">Iron</keyword>
<keyword evidence="16" id="KW-0675">Receptor</keyword>
<feature type="domain" description="TonB-dependent receptor-like beta-barrel" evidence="14">
    <location>
        <begin position="261"/>
        <end position="683"/>
    </location>
</feature>
<dbReference type="GO" id="GO:0006826">
    <property type="term" value="P:iron ion transport"/>
    <property type="evidence" value="ECO:0007669"/>
    <property type="project" value="UniProtKB-KW"/>
</dbReference>
<keyword evidence="2 11" id="KW-0813">Transport</keyword>
<evidence type="ECO:0000256" key="12">
    <source>
        <dbReference type="RuleBase" id="RU003357"/>
    </source>
</evidence>
<evidence type="ECO:0000256" key="9">
    <source>
        <dbReference type="ARBA" id="ARBA00023136"/>
    </source>
</evidence>
<dbReference type="GO" id="GO:0009279">
    <property type="term" value="C:cell outer membrane"/>
    <property type="evidence" value="ECO:0007669"/>
    <property type="project" value="UniProtKB-SubCell"/>
</dbReference>
<organism evidence="16 17">
    <name type="scientific">Pontixanthobacter luteolus</name>
    <dbReference type="NCBI Taxonomy" id="295089"/>
    <lineage>
        <taxon>Bacteria</taxon>
        <taxon>Pseudomonadati</taxon>
        <taxon>Pseudomonadota</taxon>
        <taxon>Alphaproteobacteria</taxon>
        <taxon>Sphingomonadales</taxon>
        <taxon>Erythrobacteraceae</taxon>
        <taxon>Pontixanthobacter</taxon>
    </lineage>
</organism>
<keyword evidence="8 12" id="KW-0798">TonB box</keyword>
<dbReference type="InterPro" id="IPR036942">
    <property type="entry name" value="Beta-barrel_TonB_sf"/>
</dbReference>
<dbReference type="PANTHER" id="PTHR32552">
    <property type="entry name" value="FERRICHROME IRON RECEPTOR-RELATED"/>
    <property type="match status" value="1"/>
</dbReference>
<accession>A0A6I4UWU5</accession>
<evidence type="ECO:0000256" key="5">
    <source>
        <dbReference type="ARBA" id="ARBA00022692"/>
    </source>
</evidence>
<dbReference type="PANTHER" id="PTHR32552:SF81">
    <property type="entry name" value="TONB-DEPENDENT OUTER MEMBRANE RECEPTOR"/>
    <property type="match status" value="1"/>
</dbReference>
<evidence type="ECO:0000256" key="4">
    <source>
        <dbReference type="ARBA" id="ARBA00022496"/>
    </source>
</evidence>
<gene>
    <name evidence="16" type="ORF">GRI43_01325</name>
</gene>
<proteinExistence type="inferred from homology"/>
<feature type="signal peptide" evidence="13">
    <location>
        <begin position="1"/>
        <end position="26"/>
    </location>
</feature>
<dbReference type="Pfam" id="PF00593">
    <property type="entry name" value="TonB_dep_Rec_b-barrel"/>
    <property type="match status" value="1"/>
</dbReference>
<dbReference type="Pfam" id="PF07715">
    <property type="entry name" value="Plug"/>
    <property type="match status" value="1"/>
</dbReference>
<dbReference type="Gene3D" id="2.40.170.20">
    <property type="entry name" value="TonB-dependent receptor, beta-barrel domain"/>
    <property type="match status" value="1"/>
</dbReference>
<dbReference type="InterPro" id="IPR012910">
    <property type="entry name" value="Plug_dom"/>
</dbReference>